<proteinExistence type="predicted"/>
<reference evidence="3 4" key="1">
    <citation type="journal article" date="2018" name="Front. Microbiol.">
        <title>Genome-Wide Analysis of Corynespora cassiicola Leaf Fall Disease Putative Effectors.</title>
        <authorList>
            <person name="Lopez D."/>
            <person name="Ribeiro S."/>
            <person name="Label P."/>
            <person name="Fumanal B."/>
            <person name="Venisse J.S."/>
            <person name="Kohler A."/>
            <person name="de Oliveira R.R."/>
            <person name="Labutti K."/>
            <person name="Lipzen A."/>
            <person name="Lail K."/>
            <person name="Bauer D."/>
            <person name="Ohm R.A."/>
            <person name="Barry K.W."/>
            <person name="Spatafora J."/>
            <person name="Grigoriev I.V."/>
            <person name="Martin F.M."/>
            <person name="Pujade-Renaud V."/>
        </authorList>
    </citation>
    <scope>NUCLEOTIDE SEQUENCE [LARGE SCALE GENOMIC DNA]</scope>
    <source>
        <strain evidence="3 4">Philippines</strain>
    </source>
</reference>
<dbReference type="EMBL" id="KZ678143">
    <property type="protein sequence ID" value="PSN61792.1"/>
    <property type="molecule type" value="Genomic_DNA"/>
</dbReference>
<dbReference type="AlphaFoldDB" id="A0A2T2N8L5"/>
<name>A0A2T2N8L5_CORCC</name>
<dbReference type="InterPro" id="IPR015943">
    <property type="entry name" value="WD40/YVTN_repeat-like_dom_sf"/>
</dbReference>
<dbReference type="OrthoDB" id="674604at2759"/>
<accession>A0A2T2N8L5</accession>
<evidence type="ECO:0000313" key="4">
    <source>
        <dbReference type="Proteomes" id="UP000240883"/>
    </source>
</evidence>
<dbReference type="SUPFAM" id="SSF52540">
    <property type="entry name" value="P-loop containing nucleoside triphosphate hydrolases"/>
    <property type="match status" value="1"/>
</dbReference>
<dbReference type="PANTHER" id="PTHR10039:SF14">
    <property type="entry name" value="NACHT DOMAIN-CONTAINING PROTEIN"/>
    <property type="match status" value="1"/>
</dbReference>
<dbReference type="Proteomes" id="UP000240883">
    <property type="component" value="Unassembled WGS sequence"/>
</dbReference>
<dbReference type="Pfam" id="PF24883">
    <property type="entry name" value="NPHP3_N"/>
    <property type="match status" value="1"/>
</dbReference>
<keyword evidence="1" id="KW-0677">Repeat</keyword>
<evidence type="ECO:0000256" key="1">
    <source>
        <dbReference type="ARBA" id="ARBA00022737"/>
    </source>
</evidence>
<keyword evidence="4" id="KW-1185">Reference proteome</keyword>
<gene>
    <name evidence="3" type="ORF">BS50DRAFT_592729</name>
</gene>
<dbReference type="PANTHER" id="PTHR10039">
    <property type="entry name" value="AMELOGENIN"/>
    <property type="match status" value="1"/>
</dbReference>
<dbReference type="InterPro" id="IPR027417">
    <property type="entry name" value="P-loop_NTPase"/>
</dbReference>
<dbReference type="InterPro" id="IPR036322">
    <property type="entry name" value="WD40_repeat_dom_sf"/>
</dbReference>
<organism evidence="3 4">
    <name type="scientific">Corynespora cassiicola Philippines</name>
    <dbReference type="NCBI Taxonomy" id="1448308"/>
    <lineage>
        <taxon>Eukaryota</taxon>
        <taxon>Fungi</taxon>
        <taxon>Dikarya</taxon>
        <taxon>Ascomycota</taxon>
        <taxon>Pezizomycotina</taxon>
        <taxon>Dothideomycetes</taxon>
        <taxon>Pleosporomycetidae</taxon>
        <taxon>Pleosporales</taxon>
        <taxon>Corynesporascaceae</taxon>
        <taxon>Corynespora</taxon>
    </lineage>
</organism>
<feature type="domain" description="Nephrocystin 3-like N-terminal" evidence="2">
    <location>
        <begin position="64"/>
        <end position="233"/>
    </location>
</feature>
<dbReference type="SUPFAM" id="SSF50978">
    <property type="entry name" value="WD40 repeat-like"/>
    <property type="match status" value="1"/>
</dbReference>
<evidence type="ECO:0000259" key="2">
    <source>
        <dbReference type="Pfam" id="PF24883"/>
    </source>
</evidence>
<protein>
    <recommendedName>
        <fullName evidence="2">Nephrocystin 3-like N-terminal domain-containing protein</fullName>
    </recommendedName>
</protein>
<dbReference type="Gene3D" id="3.40.50.300">
    <property type="entry name" value="P-loop containing nucleotide triphosphate hydrolases"/>
    <property type="match status" value="1"/>
</dbReference>
<dbReference type="InterPro" id="IPR056884">
    <property type="entry name" value="NPHP3-like_N"/>
</dbReference>
<dbReference type="Gene3D" id="2.130.10.10">
    <property type="entry name" value="YVTN repeat-like/Quinoprotein amine dehydrogenase"/>
    <property type="match status" value="1"/>
</dbReference>
<evidence type="ECO:0000313" key="3">
    <source>
        <dbReference type="EMBL" id="PSN61792.1"/>
    </source>
</evidence>
<sequence length="719" mass="82064">MAHHTEISHINAENSIVGVFNWNTDANFSLDKLPYAPRAAFNSGPSTEDEPGWRKVTRSEIIQRIHEWIASDSGHILWLNGWAGCGKSTIASMISERCSDEGTAWFASFFFPKDRDTTTGTNFVGTIVQQLAQQRPILKESLKVASREFRKALKNVLDGYGQIIEKEIVYQWDTLLVRPVSGLKCAEDSTRLVIVIDALDECLKEADINNIIHLLRNLHVMGQIRPKVLVTSRPESNIKKRFLEIRLDTHRSIVLHNEPPERIERDIQRFISRRLNSLKLTDSELRLLTERASGLFIWISIACRQILLRKTTDLQRGMLERLLRLENQTDSEMHMNRLYATILANSVENGEDNYSQHDSTKFWSLVALRSPLSVDSLETLLQLRTGTVQDAFKPLHSIVEMPSKPSLLIRLHHPSFDNYLFDEKRCGDERFFVQSQRAHSLLADSCFVAMNMHLREDICDKRRPGTSTKEIDSAYLQEQIPPFLQYSCISWTQHTSASQYQMLDGGTVHEFLKRHFLHWFEALSWMGEVLEGIKMLTHLESYIPAQQSPELHAFVCDAKRFAIYGRTIAEESPLQIYSSLLLFTPSHGPIHQTFQCNSPWLKQSGKCKIKPTPLLHSLERATAGWIADVALSNKDTLATLTQEGSIEIWDLNIGAVTQIISGDPIKGHERKKAHPWDRNLRWIRFSPDGTKLAIVRNGSISVWDLNTNTRKLGSGDKTV</sequence>